<evidence type="ECO:0000256" key="6">
    <source>
        <dbReference type="SAM" id="SignalP"/>
    </source>
</evidence>
<reference evidence="8" key="1">
    <citation type="submission" date="2017-07" db="EMBL/GenBank/DDBJ databases">
        <title>The cable genome - Insights into the physiology and evolution of filamentous bacteria capable of sulfide oxidation via long distance electron transfer.</title>
        <authorList>
            <person name="Thorup C."/>
            <person name="Bjerg J.T."/>
            <person name="Schreiber L."/>
            <person name="Nielsen L.P."/>
            <person name="Kjeldsen K.U."/>
            <person name="Boesen T."/>
            <person name="Boggild A."/>
            <person name="Meysman F."/>
            <person name="Geelhoed J."/>
            <person name="Schramm A."/>
        </authorList>
    </citation>
    <scope>NUCLEOTIDE SEQUENCE [LARGE SCALE GENOMIC DNA]</scope>
    <source>
        <strain evidence="8">GS</strain>
    </source>
</reference>
<feature type="signal peptide" evidence="6">
    <location>
        <begin position="1"/>
        <end position="25"/>
    </location>
</feature>
<dbReference type="InterPro" id="IPR020942">
    <property type="entry name" value="Cyt_c_III_dom"/>
</dbReference>
<name>A0A521FZJ3_9BACT</name>
<keyword evidence="5" id="KW-0408">Iron</keyword>
<evidence type="ECO:0000256" key="5">
    <source>
        <dbReference type="ARBA" id="ARBA00023004"/>
    </source>
</evidence>
<dbReference type="AlphaFoldDB" id="A0A521FZJ3"/>
<organism evidence="8 9">
    <name type="scientific">Candidatus Electronema aureum</name>
    <dbReference type="NCBI Taxonomy" id="2005002"/>
    <lineage>
        <taxon>Bacteria</taxon>
        <taxon>Pseudomonadati</taxon>
        <taxon>Thermodesulfobacteriota</taxon>
        <taxon>Desulfobulbia</taxon>
        <taxon>Desulfobulbales</taxon>
        <taxon>Desulfobulbaceae</taxon>
        <taxon>Candidatus Electronema</taxon>
    </lineage>
</organism>
<dbReference type="InterPro" id="IPR036280">
    <property type="entry name" value="Multihaem_cyt_sf"/>
</dbReference>
<keyword evidence="4" id="KW-0249">Electron transport</keyword>
<keyword evidence="3" id="KW-0479">Metal-binding</keyword>
<feature type="domain" description="Class III cytochrome C" evidence="7">
    <location>
        <begin position="43"/>
        <end position="143"/>
    </location>
</feature>
<evidence type="ECO:0000259" key="7">
    <source>
        <dbReference type="Pfam" id="PF02085"/>
    </source>
</evidence>
<sequence length="146" mass="15773">MKKTLVFGAALALMCGAGFITITSAQDNNQGAEHQVITDGTDASMNPAYFPHRDHQNRLKDCGICHHGKTADGKQEKYDAAKTKKQKCNTCHNKKADGISLDGKVPGISPIQRAGHGRCQGCHKDKKSTKTPPVMLMACPTCHTKK</sequence>
<evidence type="ECO:0000313" key="9">
    <source>
        <dbReference type="Proteomes" id="UP000316238"/>
    </source>
</evidence>
<evidence type="ECO:0000256" key="3">
    <source>
        <dbReference type="ARBA" id="ARBA00022723"/>
    </source>
</evidence>
<protein>
    <submittedName>
        <fullName evidence="8">Class III cytochrome C family protein</fullName>
    </submittedName>
</protein>
<dbReference type="Proteomes" id="UP000316238">
    <property type="component" value="Unassembled WGS sequence"/>
</dbReference>
<dbReference type="Pfam" id="PF02085">
    <property type="entry name" value="Cytochrom_CIII"/>
    <property type="match status" value="1"/>
</dbReference>
<keyword evidence="1" id="KW-0813">Transport</keyword>
<comment type="caution">
    <text evidence="8">The sequence shown here is derived from an EMBL/GenBank/DDBJ whole genome shotgun (WGS) entry which is preliminary data.</text>
</comment>
<evidence type="ECO:0000313" key="8">
    <source>
        <dbReference type="EMBL" id="TAA74186.1"/>
    </source>
</evidence>
<dbReference type="CDD" id="cd08168">
    <property type="entry name" value="Cytochrom_C3"/>
    <property type="match status" value="1"/>
</dbReference>
<keyword evidence="6" id="KW-0732">Signal</keyword>
<proteinExistence type="predicted"/>
<accession>A0A521FZJ3</accession>
<keyword evidence="2" id="KW-0349">Heme</keyword>
<dbReference type="EMBL" id="NQJD01000036">
    <property type="protein sequence ID" value="TAA74186.1"/>
    <property type="molecule type" value="Genomic_DNA"/>
</dbReference>
<feature type="chain" id="PRO_5021849443" evidence="6">
    <location>
        <begin position="26"/>
        <end position="146"/>
    </location>
</feature>
<keyword evidence="9" id="KW-1185">Reference proteome</keyword>
<gene>
    <name evidence="8" type="ORF">CDV28_13618</name>
</gene>
<evidence type="ECO:0000256" key="1">
    <source>
        <dbReference type="ARBA" id="ARBA00022448"/>
    </source>
</evidence>
<dbReference type="SUPFAM" id="SSF48695">
    <property type="entry name" value="Multiheme cytochromes"/>
    <property type="match status" value="1"/>
</dbReference>
<dbReference type="GO" id="GO:0009055">
    <property type="term" value="F:electron transfer activity"/>
    <property type="evidence" value="ECO:0007669"/>
    <property type="project" value="InterPro"/>
</dbReference>
<dbReference type="Gene3D" id="3.90.10.10">
    <property type="entry name" value="Cytochrome C3"/>
    <property type="match status" value="1"/>
</dbReference>
<evidence type="ECO:0000256" key="4">
    <source>
        <dbReference type="ARBA" id="ARBA00022982"/>
    </source>
</evidence>
<evidence type="ECO:0000256" key="2">
    <source>
        <dbReference type="ARBA" id="ARBA00022617"/>
    </source>
</evidence>
<dbReference type="GO" id="GO:0046872">
    <property type="term" value="F:metal ion binding"/>
    <property type="evidence" value="ECO:0007669"/>
    <property type="project" value="UniProtKB-KW"/>
</dbReference>
<dbReference type="GO" id="GO:0020037">
    <property type="term" value="F:heme binding"/>
    <property type="evidence" value="ECO:0007669"/>
    <property type="project" value="InterPro"/>
</dbReference>